<evidence type="ECO:0000313" key="2">
    <source>
        <dbReference type="EMBL" id="HIQ60484.1"/>
    </source>
</evidence>
<dbReference type="InterPro" id="IPR029062">
    <property type="entry name" value="Class_I_gatase-like"/>
</dbReference>
<dbReference type="EMBL" id="DVFO01000025">
    <property type="protein sequence ID" value="HIQ60484.1"/>
    <property type="molecule type" value="Genomic_DNA"/>
</dbReference>
<dbReference type="Pfam" id="PF01965">
    <property type="entry name" value="DJ-1_PfpI"/>
    <property type="match status" value="1"/>
</dbReference>
<proteinExistence type="predicted"/>
<evidence type="ECO:0000259" key="1">
    <source>
        <dbReference type="Pfam" id="PF01965"/>
    </source>
</evidence>
<gene>
    <name evidence="2" type="ORF">IAD31_02665</name>
</gene>
<dbReference type="SUPFAM" id="SSF52317">
    <property type="entry name" value="Class I glutamine amidotransferase-like"/>
    <property type="match status" value="1"/>
</dbReference>
<dbReference type="Gene3D" id="3.40.50.880">
    <property type="match status" value="1"/>
</dbReference>
<name>A0A9D1CHC9_9FIRM</name>
<protein>
    <submittedName>
        <fullName evidence="2">DJ-1/PfpI family protein</fullName>
    </submittedName>
</protein>
<accession>A0A9D1CHC9</accession>
<dbReference type="InterPro" id="IPR002818">
    <property type="entry name" value="DJ-1/PfpI"/>
</dbReference>
<dbReference type="GO" id="GO:0005737">
    <property type="term" value="C:cytoplasm"/>
    <property type="evidence" value="ECO:0007669"/>
    <property type="project" value="TreeGrafter"/>
</dbReference>
<reference evidence="2" key="2">
    <citation type="journal article" date="2021" name="PeerJ">
        <title>Extensive microbial diversity within the chicken gut microbiome revealed by metagenomics and culture.</title>
        <authorList>
            <person name="Gilroy R."/>
            <person name="Ravi A."/>
            <person name="Getino M."/>
            <person name="Pursley I."/>
            <person name="Horton D.L."/>
            <person name="Alikhan N.F."/>
            <person name="Baker D."/>
            <person name="Gharbi K."/>
            <person name="Hall N."/>
            <person name="Watson M."/>
            <person name="Adriaenssens E.M."/>
            <person name="Foster-Nyarko E."/>
            <person name="Jarju S."/>
            <person name="Secka A."/>
            <person name="Antonio M."/>
            <person name="Oren A."/>
            <person name="Chaudhuri R.R."/>
            <person name="La Ragione R."/>
            <person name="Hildebrand F."/>
            <person name="Pallen M.J."/>
        </authorList>
    </citation>
    <scope>NUCLEOTIDE SEQUENCE</scope>
    <source>
        <strain evidence="2">ChiGjej2B2-12916</strain>
    </source>
</reference>
<sequence length="185" mass="18787">MVYILLATGFETAEALAPADVLRRGNVPVSLVGVTGPTVQSAQGVTVTTDMALAEVTLAPGDMVMLPGGLGGVDALEHSEAAMALIRQAAADSQVWLTAICAAPTLLARAGLIPAGARAVCYPGMEGDLVKAGVEPCMDQPFVVEGHLITGRAAGSSFDFGLALLTALSGADVARQVQNAIHYMA</sequence>
<organism evidence="2 3">
    <name type="scientific">Candidatus Enterenecus faecium</name>
    <dbReference type="NCBI Taxonomy" id="2840780"/>
    <lineage>
        <taxon>Bacteria</taxon>
        <taxon>Bacillati</taxon>
        <taxon>Bacillota</taxon>
        <taxon>Clostridia</taxon>
        <taxon>Eubacteriales</taxon>
        <taxon>Candidatus Enterenecus</taxon>
    </lineage>
</organism>
<comment type="caution">
    <text evidence="2">The sequence shown here is derived from an EMBL/GenBank/DDBJ whole genome shotgun (WGS) entry which is preliminary data.</text>
</comment>
<dbReference type="CDD" id="cd03135">
    <property type="entry name" value="GATase1_DJ-1"/>
    <property type="match status" value="1"/>
</dbReference>
<dbReference type="InterPro" id="IPR050325">
    <property type="entry name" value="Prot/Nucl_acid_deglycase"/>
</dbReference>
<dbReference type="NCBIfam" id="TIGR01383">
    <property type="entry name" value="not_thiJ"/>
    <property type="match status" value="1"/>
</dbReference>
<dbReference type="PANTHER" id="PTHR48094">
    <property type="entry name" value="PROTEIN/NUCLEIC ACID DEGLYCASE DJ-1-RELATED"/>
    <property type="match status" value="1"/>
</dbReference>
<dbReference type="Proteomes" id="UP000886879">
    <property type="component" value="Unassembled WGS sequence"/>
</dbReference>
<dbReference type="PANTHER" id="PTHR48094:SF12">
    <property type="entry name" value="PARKINSON DISEASE PROTEIN 7 HOMOLOG"/>
    <property type="match status" value="1"/>
</dbReference>
<feature type="domain" description="DJ-1/PfpI" evidence="1">
    <location>
        <begin position="2"/>
        <end position="166"/>
    </location>
</feature>
<reference evidence="2" key="1">
    <citation type="submission" date="2020-10" db="EMBL/GenBank/DDBJ databases">
        <authorList>
            <person name="Gilroy R."/>
        </authorList>
    </citation>
    <scope>NUCLEOTIDE SEQUENCE</scope>
    <source>
        <strain evidence="2">ChiGjej2B2-12916</strain>
    </source>
</reference>
<dbReference type="AlphaFoldDB" id="A0A9D1CHC9"/>
<dbReference type="InterPro" id="IPR006287">
    <property type="entry name" value="DJ-1"/>
</dbReference>
<evidence type="ECO:0000313" key="3">
    <source>
        <dbReference type="Proteomes" id="UP000886879"/>
    </source>
</evidence>